<comment type="caution">
    <text evidence="6">The sequence shown here is derived from an EMBL/GenBank/DDBJ whole genome shotgun (WGS) entry which is preliminary data.</text>
</comment>
<evidence type="ECO:0000256" key="4">
    <source>
        <dbReference type="ARBA" id="ARBA00022898"/>
    </source>
</evidence>
<dbReference type="InterPro" id="IPR049704">
    <property type="entry name" value="Aminotrans_3_PPA_site"/>
</dbReference>
<proteinExistence type="inferred from homology"/>
<dbReference type="EMBL" id="JAFDVD010000004">
    <property type="protein sequence ID" value="MBM6399378.1"/>
    <property type="molecule type" value="Genomic_DNA"/>
</dbReference>
<evidence type="ECO:0000256" key="2">
    <source>
        <dbReference type="ARBA" id="ARBA00022605"/>
    </source>
</evidence>
<evidence type="ECO:0000313" key="7">
    <source>
        <dbReference type="Proteomes" id="UP001430172"/>
    </source>
</evidence>
<dbReference type="Proteomes" id="UP001430172">
    <property type="component" value="Unassembled WGS sequence"/>
</dbReference>
<dbReference type="PANTHER" id="PTHR11986:SF79">
    <property type="entry name" value="ACETYLORNITHINE AMINOTRANSFERASE, MITOCHONDRIAL"/>
    <property type="match status" value="1"/>
</dbReference>
<protein>
    <recommendedName>
        <fullName evidence="5">Acetylornithine aminotransferase</fullName>
        <shortName evidence="5">ACOAT</shortName>
        <ecNumber evidence="5">2.6.1.11</ecNumber>
    </recommendedName>
</protein>
<keyword evidence="7" id="KW-1185">Reference proteome</keyword>
<feature type="binding site" evidence="5">
    <location>
        <begin position="226"/>
        <end position="229"/>
    </location>
    <ligand>
        <name>pyridoxal 5'-phosphate</name>
        <dbReference type="ChEBI" id="CHEBI:597326"/>
    </ligand>
</feature>
<dbReference type="CDD" id="cd00610">
    <property type="entry name" value="OAT_like"/>
    <property type="match status" value="1"/>
</dbReference>
<comment type="subcellular location">
    <subcellularLocation>
        <location evidence="5">Cytoplasm</location>
    </subcellularLocation>
</comment>
<dbReference type="InterPro" id="IPR015422">
    <property type="entry name" value="PyrdxlP-dep_Trfase_small"/>
</dbReference>
<dbReference type="PANTHER" id="PTHR11986">
    <property type="entry name" value="AMINOTRANSFERASE CLASS III"/>
    <property type="match status" value="1"/>
</dbReference>
<evidence type="ECO:0000313" key="6">
    <source>
        <dbReference type="EMBL" id="MBM6399378.1"/>
    </source>
</evidence>
<dbReference type="InterPro" id="IPR015424">
    <property type="entry name" value="PyrdxlP-dep_Trfase"/>
</dbReference>
<dbReference type="NCBIfam" id="NF002874">
    <property type="entry name" value="PRK03244.1"/>
    <property type="match status" value="1"/>
</dbReference>
<keyword evidence="2 5" id="KW-0028">Amino-acid biosynthesis</keyword>
<name>A0ABS2CHN1_9MICO</name>
<comment type="pathway">
    <text evidence="5">Amino-acid biosynthesis; L-arginine biosynthesis; N(2)-acetyl-L-ornithine from L-glutamate: step 4/4.</text>
</comment>
<comment type="cofactor">
    <cofactor evidence="5">
        <name>pyridoxal 5'-phosphate</name>
        <dbReference type="ChEBI" id="CHEBI:597326"/>
    </cofactor>
    <text evidence="5">Binds 1 pyridoxal phosphate per subunit.</text>
</comment>
<comment type="catalytic activity">
    <reaction evidence="5">
        <text>N(2)-acetyl-L-ornithine + 2-oxoglutarate = N-acetyl-L-glutamate 5-semialdehyde + L-glutamate</text>
        <dbReference type="Rhea" id="RHEA:18049"/>
        <dbReference type="ChEBI" id="CHEBI:16810"/>
        <dbReference type="ChEBI" id="CHEBI:29123"/>
        <dbReference type="ChEBI" id="CHEBI:29985"/>
        <dbReference type="ChEBI" id="CHEBI:57805"/>
        <dbReference type="EC" id="2.6.1.11"/>
    </reaction>
</comment>
<keyword evidence="4 5" id="KW-0663">Pyridoxal phosphate</keyword>
<dbReference type="PIRSF" id="PIRSF000521">
    <property type="entry name" value="Transaminase_4ab_Lys_Orn"/>
    <property type="match status" value="1"/>
</dbReference>
<evidence type="ECO:0000256" key="5">
    <source>
        <dbReference type="HAMAP-Rule" id="MF_01107"/>
    </source>
</evidence>
<keyword evidence="5" id="KW-0055">Arginine biosynthesis</keyword>
<dbReference type="Gene3D" id="3.40.640.10">
    <property type="entry name" value="Type I PLP-dependent aspartate aminotransferase-like (Major domain)"/>
    <property type="match status" value="1"/>
</dbReference>
<dbReference type="NCBIfam" id="NF002325">
    <property type="entry name" value="PRK01278.1"/>
    <property type="match status" value="1"/>
</dbReference>
<dbReference type="NCBIfam" id="TIGR00707">
    <property type="entry name" value="argD"/>
    <property type="match status" value="1"/>
</dbReference>
<keyword evidence="1 5" id="KW-0032">Aminotransferase</keyword>
<dbReference type="Gene3D" id="3.90.1150.10">
    <property type="entry name" value="Aspartate Aminotransferase, domain 1"/>
    <property type="match status" value="1"/>
</dbReference>
<dbReference type="RefSeq" id="WP_204129866.1">
    <property type="nucleotide sequence ID" value="NZ_JAFDVD010000004.1"/>
</dbReference>
<feature type="binding site" evidence="5">
    <location>
        <position position="285"/>
    </location>
    <ligand>
        <name>pyridoxal 5'-phosphate</name>
        <dbReference type="ChEBI" id="CHEBI:597326"/>
    </ligand>
</feature>
<comment type="similarity">
    <text evidence="5">Belongs to the class-III pyridoxal-phosphate-dependent aminotransferase family. ArgD subfamily.</text>
</comment>
<accession>A0ABS2CHN1</accession>
<dbReference type="InterPro" id="IPR004636">
    <property type="entry name" value="AcOrn/SuccOrn_fam"/>
</dbReference>
<dbReference type="Pfam" id="PF00202">
    <property type="entry name" value="Aminotran_3"/>
    <property type="match status" value="1"/>
</dbReference>
<dbReference type="SUPFAM" id="SSF53383">
    <property type="entry name" value="PLP-dependent transferases"/>
    <property type="match status" value="1"/>
</dbReference>
<sequence length="405" mass="41869">MPDAAPATHTEEYLGRYESALVQVFGRPQLVLEHGDGAWVWDVDGRRYLDLVGGLAVNALGHNHPALVAAVSKQAGQLVHVSNFYTSVPQVELAERILRVADAPVGSAVFFCNSGAEAIEAAVKLARRTGRTGIVAAEGAFHGRTTGALALTHKPAYREPFEPLLPGVVHVPWGDVAALEAAVGPDTSAVVLEPIQGEGGVVPAAPDFLRAARRVTAEAGALLVLDEIQTGVGRTGSWFAFQQAGVIPDAMTLAKGLGGGIPIGALVTFGPEVSGMLTAGQHGSTFGGNPLACAAGLAVLDTIESEGLLAHVRSAGEHLERRIDGLDDPRVTGIRGSGLLRAVTLAGDWAPAVAAHGREAGLILNPVAPDAVRLAPPLVVTTDQLDLFVDALPGLLDLATEETPR</sequence>
<keyword evidence="5" id="KW-0963">Cytoplasm</keyword>
<dbReference type="InterPro" id="IPR050103">
    <property type="entry name" value="Class-III_PLP-dep_AT"/>
</dbReference>
<feature type="binding site" evidence="5">
    <location>
        <position position="284"/>
    </location>
    <ligand>
        <name>N(2)-acetyl-L-ornithine</name>
        <dbReference type="ChEBI" id="CHEBI:57805"/>
    </ligand>
</feature>
<feature type="binding site" evidence="5">
    <location>
        <begin position="115"/>
        <end position="116"/>
    </location>
    <ligand>
        <name>pyridoxal 5'-phosphate</name>
        <dbReference type="ChEBI" id="CHEBI:597326"/>
    </ligand>
</feature>
<dbReference type="PROSITE" id="PS00600">
    <property type="entry name" value="AA_TRANSFER_CLASS_3"/>
    <property type="match status" value="1"/>
</dbReference>
<dbReference type="HAMAP" id="MF_01107">
    <property type="entry name" value="ArgD_aminotrans_3"/>
    <property type="match status" value="1"/>
</dbReference>
<reference evidence="6" key="1">
    <citation type="submission" date="2021-02" db="EMBL/GenBank/DDBJ databases">
        <title>Phycicoccus sp. MQZ13P-5T, whole genome shotgun sequence.</title>
        <authorList>
            <person name="Tuo L."/>
        </authorList>
    </citation>
    <scope>NUCLEOTIDE SEQUENCE</scope>
    <source>
        <strain evidence="6">MQZ13P-5</strain>
    </source>
</reference>
<feature type="modified residue" description="N6-(pyridoxal phosphate)lysine" evidence="5">
    <location>
        <position position="255"/>
    </location>
</feature>
<evidence type="ECO:0000256" key="1">
    <source>
        <dbReference type="ARBA" id="ARBA00022576"/>
    </source>
</evidence>
<organism evidence="6 7">
    <name type="scientific">Phycicoccus sonneratiae</name>
    <dbReference type="NCBI Taxonomy" id="2807628"/>
    <lineage>
        <taxon>Bacteria</taxon>
        <taxon>Bacillati</taxon>
        <taxon>Actinomycetota</taxon>
        <taxon>Actinomycetes</taxon>
        <taxon>Micrococcales</taxon>
        <taxon>Intrasporangiaceae</taxon>
        <taxon>Phycicoccus</taxon>
    </lineage>
</organism>
<keyword evidence="3 5" id="KW-0808">Transferase</keyword>
<dbReference type="EC" id="2.6.1.11" evidence="5"/>
<comment type="subunit">
    <text evidence="5">Homodimer.</text>
</comment>
<comment type="miscellaneous">
    <text evidence="5">May also have succinyldiaminopimelate aminotransferase activity, thus carrying out the corresponding step in lysine biosynthesis.</text>
</comment>
<dbReference type="InterPro" id="IPR015421">
    <property type="entry name" value="PyrdxlP-dep_Trfase_major"/>
</dbReference>
<dbReference type="InterPro" id="IPR005814">
    <property type="entry name" value="Aminotrans_3"/>
</dbReference>
<dbReference type="GO" id="GO:0003992">
    <property type="term" value="F:N2-acetyl-L-ornithine:2-oxoglutarate 5-aminotransferase activity"/>
    <property type="evidence" value="ECO:0007669"/>
    <property type="project" value="UniProtKB-EC"/>
</dbReference>
<feature type="binding site" evidence="5">
    <location>
        <position position="144"/>
    </location>
    <ligand>
        <name>N(2)-acetyl-L-ornithine</name>
        <dbReference type="ChEBI" id="CHEBI:57805"/>
    </ligand>
</feature>
<evidence type="ECO:0000256" key="3">
    <source>
        <dbReference type="ARBA" id="ARBA00022679"/>
    </source>
</evidence>
<feature type="binding site" evidence="5">
    <location>
        <position position="141"/>
    </location>
    <ligand>
        <name>pyridoxal 5'-phosphate</name>
        <dbReference type="ChEBI" id="CHEBI:597326"/>
    </ligand>
</feature>
<gene>
    <name evidence="5" type="primary">argD</name>
    <name evidence="6" type="ORF">JQN70_03160</name>
</gene>